<protein>
    <submittedName>
        <fullName evidence="2">Uncharacterized protein</fullName>
    </submittedName>
</protein>
<feature type="region of interest" description="Disordered" evidence="1">
    <location>
        <begin position="190"/>
        <end position="228"/>
    </location>
</feature>
<evidence type="ECO:0000256" key="1">
    <source>
        <dbReference type="SAM" id="MobiDB-lite"/>
    </source>
</evidence>
<comment type="caution">
    <text evidence="2">The sequence shown here is derived from an EMBL/GenBank/DDBJ whole genome shotgun (WGS) entry which is preliminary data.</text>
</comment>
<dbReference type="Proteomes" id="UP001359485">
    <property type="component" value="Unassembled WGS sequence"/>
</dbReference>
<feature type="compositionally biased region" description="Basic and acidic residues" evidence="1">
    <location>
        <begin position="111"/>
        <end position="123"/>
    </location>
</feature>
<gene>
    <name evidence="2" type="ORF">RUM44_006582</name>
</gene>
<organism evidence="2 3">
    <name type="scientific">Polyplax serrata</name>
    <name type="common">Common mouse louse</name>
    <dbReference type="NCBI Taxonomy" id="468196"/>
    <lineage>
        <taxon>Eukaryota</taxon>
        <taxon>Metazoa</taxon>
        <taxon>Ecdysozoa</taxon>
        <taxon>Arthropoda</taxon>
        <taxon>Hexapoda</taxon>
        <taxon>Insecta</taxon>
        <taxon>Pterygota</taxon>
        <taxon>Neoptera</taxon>
        <taxon>Paraneoptera</taxon>
        <taxon>Psocodea</taxon>
        <taxon>Troctomorpha</taxon>
        <taxon>Phthiraptera</taxon>
        <taxon>Anoplura</taxon>
        <taxon>Polyplacidae</taxon>
        <taxon>Polyplax</taxon>
    </lineage>
</organism>
<name>A0ABR1AK91_POLSC</name>
<dbReference type="EMBL" id="JAWJWF010000048">
    <property type="protein sequence ID" value="KAK6620181.1"/>
    <property type="molecule type" value="Genomic_DNA"/>
</dbReference>
<feature type="region of interest" description="Disordered" evidence="1">
    <location>
        <begin position="91"/>
        <end position="147"/>
    </location>
</feature>
<reference evidence="2 3" key="1">
    <citation type="submission" date="2023-09" db="EMBL/GenBank/DDBJ databases">
        <title>Genomes of two closely related lineages of the louse Polyplax serrata with different host specificities.</title>
        <authorList>
            <person name="Martinu J."/>
            <person name="Tarabai H."/>
            <person name="Stefka J."/>
            <person name="Hypsa V."/>
        </authorList>
    </citation>
    <scope>NUCLEOTIDE SEQUENCE [LARGE SCALE GENOMIC DNA]</scope>
    <source>
        <strain evidence="2">98ZLc_SE</strain>
    </source>
</reference>
<feature type="region of interest" description="Disordered" evidence="1">
    <location>
        <begin position="25"/>
        <end position="52"/>
    </location>
</feature>
<proteinExistence type="predicted"/>
<evidence type="ECO:0000313" key="3">
    <source>
        <dbReference type="Proteomes" id="UP001359485"/>
    </source>
</evidence>
<feature type="compositionally biased region" description="Polar residues" evidence="1">
    <location>
        <begin position="191"/>
        <end position="201"/>
    </location>
</feature>
<accession>A0ABR1AK91</accession>
<evidence type="ECO:0000313" key="2">
    <source>
        <dbReference type="EMBL" id="KAK6620181.1"/>
    </source>
</evidence>
<feature type="compositionally biased region" description="Basic residues" evidence="1">
    <location>
        <begin position="207"/>
        <end position="220"/>
    </location>
</feature>
<feature type="compositionally biased region" description="Basic and acidic residues" evidence="1">
    <location>
        <begin position="40"/>
        <end position="52"/>
    </location>
</feature>
<sequence length="228" mass="26512">MKRLGKWCRRSISLPFEVHDDEKAMEKYKMKKPPSSNERAFPKREREREKVGAELFTTDSSFDIHIWRVKGFIKNSFTGFPARDTGEKFFYRKKDHRRKGSAGRKSTRSTTELDRHTDSDSSEHLNGAKTSPPESKNTFFPEGMGDVSHRNEERNLQLKNHTKYKLIVKVSLWTAAQLDEMADRLAHPNFKNIQTTATGTKISPRGLRTKSKKKERKRRARGSDEKIN</sequence>
<keyword evidence="3" id="KW-1185">Reference proteome</keyword>
<feature type="compositionally biased region" description="Basic residues" evidence="1">
    <location>
        <begin position="93"/>
        <end position="107"/>
    </location>
</feature>
<feature type="compositionally biased region" description="Polar residues" evidence="1">
    <location>
        <begin position="128"/>
        <end position="138"/>
    </location>
</feature>